<accession>A0A6P1VUM5</accession>
<reference evidence="2 3" key="1">
    <citation type="submission" date="2019-11" db="EMBL/GenBank/DDBJ databases">
        <title>Spirosoma endbachense sp. nov., isolated from a natural salt meadow.</title>
        <authorList>
            <person name="Rojas J."/>
            <person name="Ambika Manirajan B."/>
            <person name="Ratering S."/>
            <person name="Suarez C."/>
            <person name="Geissler-Plaum R."/>
            <person name="Schnell S."/>
        </authorList>
    </citation>
    <scope>NUCLEOTIDE SEQUENCE [LARGE SCALE GENOMIC DNA]</scope>
    <source>
        <strain evidence="2 3">I-24</strain>
    </source>
</reference>
<dbReference type="RefSeq" id="WP_162386742.1">
    <property type="nucleotide sequence ID" value="NZ_CP045997.1"/>
</dbReference>
<keyword evidence="3" id="KW-1185">Reference proteome</keyword>
<dbReference type="KEGG" id="senf:GJR95_15480"/>
<keyword evidence="1" id="KW-1133">Transmembrane helix</keyword>
<sequence length="108" mass="12249">MKTNQKRDLFEEYEKMTPRQRLITILCFVSGFIFISAFVGWMVNDALTNGPFALIIVSLFVVLTIGILYLANKYESAQVPKLIEKGKPTQAEIEAYLKKSLKNNEGSN</sequence>
<dbReference type="Proteomes" id="UP000464577">
    <property type="component" value="Chromosome"/>
</dbReference>
<feature type="transmembrane region" description="Helical" evidence="1">
    <location>
        <begin position="49"/>
        <end position="71"/>
    </location>
</feature>
<evidence type="ECO:0000313" key="2">
    <source>
        <dbReference type="EMBL" id="QHV96334.1"/>
    </source>
</evidence>
<dbReference type="EMBL" id="CP045997">
    <property type="protein sequence ID" value="QHV96334.1"/>
    <property type="molecule type" value="Genomic_DNA"/>
</dbReference>
<proteinExistence type="predicted"/>
<evidence type="ECO:0000313" key="3">
    <source>
        <dbReference type="Proteomes" id="UP000464577"/>
    </source>
</evidence>
<name>A0A6P1VUM5_9BACT</name>
<feature type="transmembrane region" description="Helical" evidence="1">
    <location>
        <begin position="21"/>
        <end position="43"/>
    </location>
</feature>
<evidence type="ECO:0000256" key="1">
    <source>
        <dbReference type="SAM" id="Phobius"/>
    </source>
</evidence>
<organism evidence="2 3">
    <name type="scientific">Spirosoma endbachense</name>
    <dbReference type="NCBI Taxonomy" id="2666025"/>
    <lineage>
        <taxon>Bacteria</taxon>
        <taxon>Pseudomonadati</taxon>
        <taxon>Bacteroidota</taxon>
        <taxon>Cytophagia</taxon>
        <taxon>Cytophagales</taxon>
        <taxon>Cytophagaceae</taxon>
        <taxon>Spirosoma</taxon>
    </lineage>
</organism>
<keyword evidence="1" id="KW-0472">Membrane</keyword>
<dbReference type="AlphaFoldDB" id="A0A6P1VUM5"/>
<keyword evidence="1" id="KW-0812">Transmembrane</keyword>
<gene>
    <name evidence="2" type="ORF">GJR95_15480</name>
</gene>
<protein>
    <submittedName>
        <fullName evidence="2">Uncharacterized protein</fullName>
    </submittedName>
</protein>